<dbReference type="Proteomes" id="UP000234585">
    <property type="component" value="Unassembled WGS sequence"/>
</dbReference>
<dbReference type="AlphaFoldDB" id="A0A2I2F0P1"/>
<gene>
    <name evidence="2" type="ORF">BDW47DRAFT_112666</name>
</gene>
<feature type="domain" description="Luciferase" evidence="1">
    <location>
        <begin position="192"/>
        <end position="269"/>
    </location>
</feature>
<dbReference type="OrthoDB" id="5358398at2759"/>
<organism evidence="2 3">
    <name type="scientific">Aspergillus candidus</name>
    <dbReference type="NCBI Taxonomy" id="41067"/>
    <lineage>
        <taxon>Eukaryota</taxon>
        <taxon>Fungi</taxon>
        <taxon>Dikarya</taxon>
        <taxon>Ascomycota</taxon>
        <taxon>Pezizomycotina</taxon>
        <taxon>Eurotiomycetes</taxon>
        <taxon>Eurotiomycetidae</taxon>
        <taxon>Eurotiales</taxon>
        <taxon>Aspergillaceae</taxon>
        <taxon>Aspergillus</taxon>
        <taxon>Aspergillus subgen. Circumdati</taxon>
    </lineage>
</organism>
<reference evidence="2 3" key="1">
    <citation type="submission" date="2017-12" db="EMBL/GenBank/DDBJ databases">
        <authorList>
            <consortium name="DOE Joint Genome Institute"/>
            <person name="Haridas S."/>
            <person name="Kjaerbolling I."/>
            <person name="Vesth T.C."/>
            <person name="Frisvad J.C."/>
            <person name="Nybo J.L."/>
            <person name="Theobald S."/>
            <person name="Kuo A."/>
            <person name="Bowyer P."/>
            <person name="Matsuda Y."/>
            <person name="Mondo S."/>
            <person name="Lyhne E.K."/>
            <person name="Kogle M.E."/>
            <person name="Clum A."/>
            <person name="Lipzen A."/>
            <person name="Salamov A."/>
            <person name="Ngan C.Y."/>
            <person name="Daum C."/>
            <person name="Chiniquy J."/>
            <person name="Barry K."/>
            <person name="LaButti K."/>
            <person name="Simmons B.A."/>
            <person name="Magnuson J.K."/>
            <person name="Mortensen U.H."/>
            <person name="Larsen T.O."/>
            <person name="Grigoriev I.V."/>
            <person name="Baker S.E."/>
            <person name="Andersen M.R."/>
            <person name="Nordberg H.P."/>
            <person name="Cantor M.N."/>
            <person name="Hua S.X."/>
        </authorList>
    </citation>
    <scope>NUCLEOTIDE SEQUENCE [LARGE SCALE GENOMIC DNA]</scope>
    <source>
        <strain evidence="2 3">CBS 102.13</strain>
    </source>
</reference>
<accession>A0A2I2F0P1</accession>
<keyword evidence="3" id="KW-1185">Reference proteome</keyword>
<dbReference type="Pfam" id="PF17648">
    <property type="entry name" value="Luciferase"/>
    <property type="match status" value="1"/>
</dbReference>
<dbReference type="RefSeq" id="XP_024668200.1">
    <property type="nucleotide sequence ID" value="XM_024814214.1"/>
</dbReference>
<dbReference type="GeneID" id="36521374"/>
<dbReference type="EMBL" id="KZ559184">
    <property type="protein sequence ID" value="PLB34188.1"/>
    <property type="molecule type" value="Genomic_DNA"/>
</dbReference>
<sequence length="281" mass="30503">MPSPSITITDHLPPLLKTVLPTTNNNTTTHSRLALAATATAVTGLATALLLPRIYNDYLTYISYGPGGTPHNVLGWLIATLARPFGREMLSTEPYDRRILADGETKSYLAGKDLIRRQERPAMGWHVVPQRQLSDFAPGDIREKLINEFTALAAQNPHLTKLAPSNLEAHADGLFVADGVVLPGARKQLLKGEIAHIHRMKDASVHVLLAPADCKKVFEAGWGQRHPLSGVGSPKALGGGALILPAEYVFVYAPRTEEELMLVMDIVRAGVAYTTNSDEVH</sequence>
<dbReference type="PANTHER" id="PTHR38695">
    <property type="entry name" value="AMINO ACID PERMEASE_ SLC12A DOMAIN-CONTAINING PROTEIN"/>
    <property type="match status" value="1"/>
</dbReference>
<evidence type="ECO:0000313" key="2">
    <source>
        <dbReference type="EMBL" id="PLB34188.1"/>
    </source>
</evidence>
<protein>
    <recommendedName>
        <fullName evidence="1">Luciferase domain-containing protein</fullName>
    </recommendedName>
</protein>
<dbReference type="PANTHER" id="PTHR38695:SF1">
    <property type="entry name" value="AMINO ACID PERMEASE_ SLC12A DOMAIN-CONTAINING PROTEIN"/>
    <property type="match status" value="1"/>
</dbReference>
<name>A0A2I2F0P1_ASPCN</name>
<evidence type="ECO:0000313" key="3">
    <source>
        <dbReference type="Proteomes" id="UP000234585"/>
    </source>
</evidence>
<evidence type="ECO:0000259" key="1">
    <source>
        <dbReference type="Pfam" id="PF17648"/>
    </source>
</evidence>
<dbReference type="InterPro" id="IPR048273">
    <property type="entry name" value="Luciferase"/>
</dbReference>
<dbReference type="InterPro" id="IPR040841">
    <property type="entry name" value="Luciferase_dom"/>
</dbReference>
<dbReference type="STRING" id="41067.A0A2I2F0P1"/>
<proteinExistence type="predicted"/>